<keyword evidence="5" id="KW-1185">Reference proteome</keyword>
<organism evidence="4 5">
    <name type="scientific">Fukomys damarensis</name>
    <name type="common">Damaraland mole rat</name>
    <name type="synonym">Cryptomys damarensis</name>
    <dbReference type="NCBI Taxonomy" id="885580"/>
    <lineage>
        <taxon>Eukaryota</taxon>
        <taxon>Metazoa</taxon>
        <taxon>Chordata</taxon>
        <taxon>Craniata</taxon>
        <taxon>Vertebrata</taxon>
        <taxon>Euteleostomi</taxon>
        <taxon>Mammalia</taxon>
        <taxon>Eutheria</taxon>
        <taxon>Euarchontoglires</taxon>
        <taxon>Glires</taxon>
        <taxon>Rodentia</taxon>
        <taxon>Hystricomorpha</taxon>
        <taxon>Bathyergidae</taxon>
        <taxon>Fukomys</taxon>
    </lineage>
</organism>
<evidence type="ECO:0000313" key="4">
    <source>
        <dbReference type="EMBL" id="KFO19577.1"/>
    </source>
</evidence>
<evidence type="ECO:0000256" key="3">
    <source>
        <dbReference type="SAM" id="MobiDB-lite"/>
    </source>
</evidence>
<evidence type="ECO:0000313" key="5">
    <source>
        <dbReference type="Proteomes" id="UP000028990"/>
    </source>
</evidence>
<feature type="compositionally biased region" description="Basic and acidic residues" evidence="3">
    <location>
        <begin position="120"/>
        <end position="129"/>
    </location>
</feature>
<evidence type="ECO:0000256" key="2">
    <source>
        <dbReference type="ARBA" id="ARBA00023272"/>
    </source>
</evidence>
<comment type="similarity">
    <text evidence="1">Belongs to the protein phosphatase inhibitor 2 family.</text>
</comment>
<dbReference type="GO" id="GO:0004864">
    <property type="term" value="F:protein phosphatase inhibitor activity"/>
    <property type="evidence" value="ECO:0007669"/>
    <property type="project" value="UniProtKB-KW"/>
</dbReference>
<feature type="region of interest" description="Disordered" evidence="3">
    <location>
        <begin position="99"/>
        <end position="140"/>
    </location>
</feature>
<accession>A0A091CNK0</accession>
<sequence>MSQKPDPPAGDSTASPRPIKGILKNKTAGTSSSVVGSTEESRRIVKSQRWDEMNILATQYAAAIDYVDESSTTSLNIVDNYEDTGMDIELTQALTPDVSAKQSAAAEGSESNYQTLEQESGAREDHDHSPPQIKGKKSND</sequence>
<proteinExistence type="inferred from homology"/>
<dbReference type="GO" id="GO:0009966">
    <property type="term" value="P:regulation of signal transduction"/>
    <property type="evidence" value="ECO:0007669"/>
    <property type="project" value="InterPro"/>
</dbReference>
<gene>
    <name evidence="4" type="ORF">H920_19036</name>
</gene>
<dbReference type="Pfam" id="PF04979">
    <property type="entry name" value="IPP-2"/>
    <property type="match status" value="1"/>
</dbReference>
<dbReference type="Gene3D" id="6.10.250.1050">
    <property type="match status" value="1"/>
</dbReference>
<dbReference type="EMBL" id="KN124975">
    <property type="protein sequence ID" value="KFO19577.1"/>
    <property type="molecule type" value="Genomic_DNA"/>
</dbReference>
<feature type="compositionally biased region" description="Low complexity" evidence="3">
    <location>
        <begin position="29"/>
        <end position="38"/>
    </location>
</feature>
<dbReference type="Proteomes" id="UP000028990">
    <property type="component" value="Unassembled WGS sequence"/>
</dbReference>
<dbReference type="OrthoDB" id="551302at2759"/>
<feature type="compositionally biased region" description="Polar residues" evidence="3">
    <location>
        <begin position="109"/>
        <end position="118"/>
    </location>
</feature>
<feature type="region of interest" description="Disordered" evidence="3">
    <location>
        <begin position="1"/>
        <end position="44"/>
    </location>
</feature>
<dbReference type="InterPro" id="IPR007062">
    <property type="entry name" value="PPI-2"/>
</dbReference>
<name>A0A091CNK0_FUKDA</name>
<dbReference type="AlphaFoldDB" id="A0A091CNK0"/>
<reference evidence="4 5" key="1">
    <citation type="submission" date="2013-11" db="EMBL/GenBank/DDBJ databases">
        <title>The Damaraland mole rat (Fukomys damarensis) genome and evolution of African mole rats.</title>
        <authorList>
            <person name="Gladyshev V.N."/>
            <person name="Fang X."/>
        </authorList>
    </citation>
    <scope>NUCLEOTIDE SEQUENCE [LARGE SCALE GENOMIC DNA]</scope>
    <source>
        <tissue evidence="4">Liver</tissue>
    </source>
</reference>
<evidence type="ECO:0000256" key="1">
    <source>
        <dbReference type="ARBA" id="ARBA00005472"/>
    </source>
</evidence>
<keyword evidence="2" id="KW-0650">Protein phosphatase inhibitor</keyword>
<protein>
    <submittedName>
        <fullName evidence="4">Protein phosphatase inhibitor 2</fullName>
    </submittedName>
</protein>